<feature type="transmembrane region" description="Helical" evidence="1">
    <location>
        <begin position="237"/>
        <end position="254"/>
    </location>
</feature>
<evidence type="ECO:0000313" key="3">
    <source>
        <dbReference type="Proteomes" id="UP000346198"/>
    </source>
</evidence>
<protein>
    <submittedName>
        <fullName evidence="2">Uncharacterized protein</fullName>
    </submittedName>
</protein>
<dbReference type="RefSeq" id="WP_136062894.1">
    <property type="nucleotide sequence ID" value="NZ_CAAHFH010000002.1"/>
</dbReference>
<evidence type="ECO:0000256" key="1">
    <source>
        <dbReference type="SAM" id="Phobius"/>
    </source>
</evidence>
<gene>
    <name evidence="2" type="ORF">SCARR_03497</name>
</gene>
<feature type="transmembrane region" description="Helical" evidence="1">
    <location>
        <begin position="299"/>
        <end position="318"/>
    </location>
</feature>
<evidence type="ECO:0000313" key="2">
    <source>
        <dbReference type="EMBL" id="VGO21424.1"/>
    </source>
</evidence>
<dbReference type="AlphaFoldDB" id="A0A6C2UQ39"/>
<keyword evidence="1" id="KW-1133">Transmembrane helix</keyword>
<dbReference type="Proteomes" id="UP000346198">
    <property type="component" value="Unassembled WGS sequence"/>
</dbReference>
<feature type="transmembrane region" description="Helical" evidence="1">
    <location>
        <begin position="151"/>
        <end position="169"/>
    </location>
</feature>
<reference evidence="2 3" key="1">
    <citation type="submission" date="2019-04" db="EMBL/GenBank/DDBJ databases">
        <authorList>
            <person name="Van Vliet M D."/>
        </authorList>
    </citation>
    <scope>NUCLEOTIDE SEQUENCE [LARGE SCALE GENOMIC DNA]</scope>
    <source>
        <strain evidence="2 3">F21</strain>
    </source>
</reference>
<accession>A0A6C2UQ39</accession>
<proteinExistence type="predicted"/>
<keyword evidence="1" id="KW-0812">Transmembrane</keyword>
<feature type="transmembrane region" description="Helical" evidence="1">
    <location>
        <begin position="338"/>
        <end position="358"/>
    </location>
</feature>
<sequence length="363" mass="41970">MLTMKNAKEIGLLALLLTGLPLAGIWVAGHDPALYLLEFPPRTRYAEHAAFSWPVFIGLAVVITIVMLPFLIRICATNRSAICRNNNPKRFPWWGGLSIGLGLLFWSLAWMRQTWFEPFQLYSFTPQWLCYIVAINAMTRHRTGRSLLTHNTKFLLLLFPLSAAFWWFFEYLNRFVQNWWYTCGTEFAPAQYFIAATLSFSTVLPAVLSTEEWIASNPRNTAGLKYFIPIHFPKPKLAATITLLVSASGLLFIGRYPDQLFPLLWVAPLLLLMALQTIANRPSFFPEIETGDWRRIYRFCLAALICGFFWEMWNWHSLAKWIYSVPYVDRFHLFEMPILGYAGYLPFGLECAVIAQLIRNKKK</sequence>
<feature type="transmembrane region" description="Helical" evidence="1">
    <location>
        <begin position="91"/>
        <end position="109"/>
    </location>
</feature>
<feature type="transmembrane region" description="Helical" evidence="1">
    <location>
        <begin position="189"/>
        <end position="209"/>
    </location>
</feature>
<keyword evidence="3" id="KW-1185">Reference proteome</keyword>
<keyword evidence="1" id="KW-0472">Membrane</keyword>
<feature type="transmembrane region" description="Helical" evidence="1">
    <location>
        <begin position="51"/>
        <end position="71"/>
    </location>
</feature>
<feature type="transmembrane region" description="Helical" evidence="1">
    <location>
        <begin position="260"/>
        <end position="279"/>
    </location>
</feature>
<dbReference type="EMBL" id="CAAHFH010000002">
    <property type="protein sequence ID" value="VGO21424.1"/>
    <property type="molecule type" value="Genomic_DNA"/>
</dbReference>
<name>A0A6C2UQ39_9BACT</name>
<feature type="transmembrane region" description="Helical" evidence="1">
    <location>
        <begin position="121"/>
        <end position="139"/>
    </location>
</feature>
<organism evidence="2 3">
    <name type="scientific">Pontiella sulfatireligans</name>
    <dbReference type="NCBI Taxonomy" id="2750658"/>
    <lineage>
        <taxon>Bacteria</taxon>
        <taxon>Pseudomonadati</taxon>
        <taxon>Kiritimatiellota</taxon>
        <taxon>Kiritimatiellia</taxon>
        <taxon>Kiritimatiellales</taxon>
        <taxon>Pontiellaceae</taxon>
        <taxon>Pontiella</taxon>
    </lineage>
</organism>